<dbReference type="InterPro" id="IPR003423">
    <property type="entry name" value="OMP_efflux"/>
</dbReference>
<comment type="similarity">
    <text evidence="1">Belongs to the outer membrane factor (OMF) (TC 1.B.17) family.</text>
</comment>
<dbReference type="KEGG" id="sphk:SKP52_12760"/>
<evidence type="ECO:0000256" key="1">
    <source>
        <dbReference type="ARBA" id="ARBA00007613"/>
    </source>
</evidence>
<dbReference type="AlphaFoldDB" id="A0A0A7PJL9"/>
<name>A0A0A7PJL9_9SPHN</name>
<accession>A0A0A7PJL9</accession>
<evidence type="ECO:0000256" key="2">
    <source>
        <dbReference type="SAM" id="SignalP"/>
    </source>
</evidence>
<dbReference type="GO" id="GO:0015562">
    <property type="term" value="F:efflux transmembrane transporter activity"/>
    <property type="evidence" value="ECO:0007669"/>
    <property type="project" value="InterPro"/>
</dbReference>
<dbReference type="STRING" id="1515612.SKP52_12760"/>
<dbReference type="Gene3D" id="1.20.1600.10">
    <property type="entry name" value="Outer membrane efflux proteins (OEP)"/>
    <property type="match status" value="1"/>
</dbReference>
<reference evidence="3 4" key="1">
    <citation type="journal article" date="2015" name="Int. J. Syst. Evol. Microbiol.">
        <title>Description of Sphingopyxis fribergensis sp. nov. - a soil bacterium with the ability to degrade styrene and phenylacetic acid.</title>
        <authorList>
            <person name="Oelschlagel M."/>
            <person name="Ruckert C."/>
            <person name="Kalinowski J."/>
            <person name="Schmidt G."/>
            <person name="Schlomann M."/>
            <person name="Tischler D."/>
        </authorList>
    </citation>
    <scope>NUCLEOTIDE SEQUENCE [LARGE SCALE GENOMIC DNA]</scope>
    <source>
        <strain evidence="3 4">Kp5.2</strain>
    </source>
</reference>
<proteinExistence type="inferred from homology"/>
<sequence>MKSFLAAVLAASLCALPAQAQSSSPSAGGDILTLDEALAAACVATPLTQATEAGVSAAQAGRTVAGLRPNPSVSVDTENALGTGPYRGFDESDTTVAFAMPVELGGKRSARVAVADAKVRRAWIDLAVAEADRRVAVTEAYVAAIASERRAKIAEAQLAVTTDNLRIARDRVMVGANSPIDEQRAVLEQVRATTDAETARRAARATRAALAQYVGDGAGAALDQGWFDRAAVTEQGPAAPVDPHGTLALAAATADASSAEAELRLARSQRAPDVTLIAGTRRLEASNDRAMVFGVSVPLPLFNGGRAAVTQAARERDRAEAQQRIALFEAERAIAAAEADRDRAATAVRASEPAMTAATEVARIARIGYAEGKFDQLILLDAERTLLDTRRAGIDARAAYHDAAARLERLTARLPAEGEIK</sequence>
<dbReference type="SUPFAM" id="SSF56954">
    <property type="entry name" value="Outer membrane efflux proteins (OEP)"/>
    <property type="match status" value="1"/>
</dbReference>
<dbReference type="RefSeq" id="WP_039575168.1">
    <property type="nucleotide sequence ID" value="NZ_CP009122.1"/>
</dbReference>
<dbReference type="HOGENOM" id="CLU_012817_14_2_5"/>
<dbReference type="Proteomes" id="UP000030907">
    <property type="component" value="Chromosome"/>
</dbReference>
<dbReference type="OrthoDB" id="9791261at2"/>
<keyword evidence="2" id="KW-0732">Signal</keyword>
<feature type="chain" id="PRO_5002042541" evidence="2">
    <location>
        <begin position="21"/>
        <end position="421"/>
    </location>
</feature>
<dbReference type="EMBL" id="CP009122">
    <property type="protein sequence ID" value="AJA09443.1"/>
    <property type="molecule type" value="Genomic_DNA"/>
</dbReference>
<evidence type="ECO:0000313" key="4">
    <source>
        <dbReference type="Proteomes" id="UP000030907"/>
    </source>
</evidence>
<organism evidence="3 4">
    <name type="scientific">Sphingopyxis fribergensis</name>
    <dbReference type="NCBI Taxonomy" id="1515612"/>
    <lineage>
        <taxon>Bacteria</taxon>
        <taxon>Pseudomonadati</taxon>
        <taxon>Pseudomonadota</taxon>
        <taxon>Alphaproteobacteria</taxon>
        <taxon>Sphingomonadales</taxon>
        <taxon>Sphingomonadaceae</taxon>
        <taxon>Sphingopyxis</taxon>
    </lineage>
</organism>
<dbReference type="InterPro" id="IPR010131">
    <property type="entry name" value="MdtP/NodT-like"/>
</dbReference>
<dbReference type="Pfam" id="PF02321">
    <property type="entry name" value="OEP"/>
    <property type="match status" value="2"/>
</dbReference>
<dbReference type="PANTHER" id="PTHR30203">
    <property type="entry name" value="OUTER MEMBRANE CATION EFFLUX PROTEIN"/>
    <property type="match status" value="1"/>
</dbReference>
<evidence type="ECO:0000313" key="3">
    <source>
        <dbReference type="EMBL" id="AJA09443.1"/>
    </source>
</evidence>
<keyword evidence="4" id="KW-1185">Reference proteome</keyword>
<gene>
    <name evidence="3" type="ORF">SKP52_12760</name>
</gene>
<protein>
    <submittedName>
        <fullName evidence="3">Outer membrane efflux protein</fullName>
    </submittedName>
</protein>
<feature type="signal peptide" evidence="2">
    <location>
        <begin position="1"/>
        <end position="20"/>
    </location>
</feature>
<dbReference type="PANTHER" id="PTHR30203:SF24">
    <property type="entry name" value="BLR4935 PROTEIN"/>
    <property type="match status" value="1"/>
</dbReference>